<dbReference type="PROSITE" id="PS00107">
    <property type="entry name" value="PROTEIN_KINASE_ATP"/>
    <property type="match status" value="1"/>
</dbReference>
<keyword evidence="4 7" id="KW-0547">Nucleotide-binding</keyword>
<evidence type="ECO:0000256" key="3">
    <source>
        <dbReference type="ARBA" id="ARBA00022679"/>
    </source>
</evidence>
<keyword evidence="9" id="KW-1133">Transmembrane helix</keyword>
<proteinExistence type="predicted"/>
<dbReference type="GO" id="GO:0005524">
    <property type="term" value="F:ATP binding"/>
    <property type="evidence" value="ECO:0007669"/>
    <property type="project" value="UniProtKB-UniRule"/>
</dbReference>
<feature type="region of interest" description="Disordered" evidence="8">
    <location>
        <begin position="63"/>
        <end position="119"/>
    </location>
</feature>
<dbReference type="Gene3D" id="3.30.200.20">
    <property type="entry name" value="Phosphorylase Kinase, domain 1"/>
    <property type="match status" value="1"/>
</dbReference>
<dbReference type="FunFam" id="1.10.510.10:FF:000021">
    <property type="entry name" value="Serine/threonine protein kinase"/>
    <property type="match status" value="1"/>
</dbReference>
<evidence type="ECO:0000256" key="6">
    <source>
        <dbReference type="ARBA" id="ARBA00022840"/>
    </source>
</evidence>
<feature type="compositionally biased region" description="Low complexity" evidence="8">
    <location>
        <begin position="78"/>
        <end position="87"/>
    </location>
</feature>
<keyword evidence="2" id="KW-0723">Serine/threonine-protein kinase</keyword>
<dbReference type="InterPro" id="IPR017441">
    <property type="entry name" value="Protein_kinase_ATP_BS"/>
</dbReference>
<dbReference type="RefSeq" id="WP_184300551.1">
    <property type="nucleotide sequence ID" value="NZ_JACHXU010000001.1"/>
</dbReference>
<dbReference type="PROSITE" id="PS00108">
    <property type="entry name" value="PROTEIN_KINASE_ST"/>
    <property type="match status" value="1"/>
</dbReference>
<evidence type="ECO:0000256" key="5">
    <source>
        <dbReference type="ARBA" id="ARBA00022777"/>
    </source>
</evidence>
<keyword evidence="9" id="KW-0472">Membrane</keyword>
<keyword evidence="6 7" id="KW-0067">ATP-binding</keyword>
<feature type="transmembrane region" description="Helical" evidence="9">
    <location>
        <begin position="558"/>
        <end position="575"/>
    </location>
</feature>
<dbReference type="InterPro" id="IPR000719">
    <property type="entry name" value="Prot_kinase_dom"/>
</dbReference>
<dbReference type="SUPFAM" id="SSF56112">
    <property type="entry name" value="Protein kinase-like (PK-like)"/>
    <property type="match status" value="1"/>
</dbReference>
<evidence type="ECO:0000313" key="12">
    <source>
        <dbReference type="Proteomes" id="UP000536179"/>
    </source>
</evidence>
<protein>
    <recommendedName>
        <fullName evidence="1">non-specific serine/threonine protein kinase</fullName>
        <ecNumber evidence="1">2.7.11.1</ecNumber>
    </recommendedName>
</protein>
<dbReference type="PANTHER" id="PTHR43289:SF6">
    <property type="entry name" value="SERINE_THREONINE-PROTEIN KINASE NEKL-3"/>
    <property type="match status" value="1"/>
</dbReference>
<dbReference type="Proteomes" id="UP000536179">
    <property type="component" value="Unassembled WGS sequence"/>
</dbReference>
<keyword evidence="9" id="KW-0812">Transmembrane</keyword>
<dbReference type="PANTHER" id="PTHR43289">
    <property type="entry name" value="MITOGEN-ACTIVATED PROTEIN KINASE KINASE KINASE 20-RELATED"/>
    <property type="match status" value="1"/>
</dbReference>
<dbReference type="InterPro" id="IPR011009">
    <property type="entry name" value="Kinase-like_dom_sf"/>
</dbReference>
<accession>A0A7W5DTV7</accession>
<dbReference type="Gene3D" id="1.10.510.10">
    <property type="entry name" value="Transferase(Phosphotransferase) domain 1"/>
    <property type="match status" value="1"/>
</dbReference>
<evidence type="ECO:0000256" key="4">
    <source>
        <dbReference type="ARBA" id="ARBA00022741"/>
    </source>
</evidence>
<feature type="transmembrane region" description="Helical" evidence="9">
    <location>
        <begin position="420"/>
        <end position="439"/>
    </location>
</feature>
<dbReference type="AlphaFoldDB" id="A0A7W5DTV7"/>
<evidence type="ECO:0000256" key="1">
    <source>
        <dbReference type="ARBA" id="ARBA00012513"/>
    </source>
</evidence>
<dbReference type="CDD" id="cd14014">
    <property type="entry name" value="STKc_PknB_like"/>
    <property type="match status" value="1"/>
</dbReference>
<gene>
    <name evidence="11" type="ORF">FHS27_000225</name>
</gene>
<keyword evidence="3 11" id="KW-0808">Transferase</keyword>
<feature type="domain" description="Protein kinase" evidence="10">
    <location>
        <begin position="126"/>
        <end position="388"/>
    </location>
</feature>
<evidence type="ECO:0000256" key="2">
    <source>
        <dbReference type="ARBA" id="ARBA00022527"/>
    </source>
</evidence>
<dbReference type="EMBL" id="JACHXU010000001">
    <property type="protein sequence ID" value="MBB3204461.1"/>
    <property type="molecule type" value="Genomic_DNA"/>
</dbReference>
<dbReference type="EC" id="2.7.11.1" evidence="1"/>
<sequence length="584" mass="64190">MKTPDTDRDEHEQRLADVLAEMTDRVCGGEIADLETVCRQHPELASDLRHLWGAVLVTDTAGAVRDETPGRRTPVIGPSKSSSPISPTDETLSSSDGEFVDGDRLDEDDPSLPSRGMRLPTTIGDYDLIEEIGRGGMGVVFRARQRSLDREVAIKMILRGRLASDADLQRFLAEASATASLEHPGIVPVYEVGNVDGRPFFSMKLIEGETLAQKVAEGPMNAREACEMIIAVAEAVAVAHAAGILHRDIKPSNILFGRQGYPMLTDFGLAKHIGTKADLTRSGMLVGTPAYMSPEQASGSRRDVGVASDVYSLGCVLYYALTGRAPFVGDSAMELVMQVIEQDPTPPRALRPGLDRDLEMVVTRCLQKPADLRYQTTDELIKDLKAYLADERVSARSGHFNQVVARMFRDTHHAAVLEKWGLLWMWHSLVLLVASLLTWQMSLAGIERRSIYVGVWVLGVGAWAAVFWKLRQRMGPVTFIERQVAHVWGSSMIAIAMLFPLEWWLDLEVLSLAPMLGVISGMVFIVKAGMLTGAFYLQAISLLTASVAMAVFPRHAHLIFGIVAAGCFFFPGLKYKRQRSVTED</sequence>
<dbReference type="GO" id="GO:0004674">
    <property type="term" value="F:protein serine/threonine kinase activity"/>
    <property type="evidence" value="ECO:0007669"/>
    <property type="project" value="UniProtKB-KW"/>
</dbReference>
<organism evidence="11 12">
    <name type="scientific">Aporhodopirellula rubra</name>
    <dbReference type="NCBI Taxonomy" id="980271"/>
    <lineage>
        <taxon>Bacteria</taxon>
        <taxon>Pseudomonadati</taxon>
        <taxon>Planctomycetota</taxon>
        <taxon>Planctomycetia</taxon>
        <taxon>Pirellulales</taxon>
        <taxon>Pirellulaceae</taxon>
        <taxon>Aporhodopirellula</taxon>
    </lineage>
</organism>
<feature type="transmembrane region" description="Helical" evidence="9">
    <location>
        <begin position="451"/>
        <end position="471"/>
    </location>
</feature>
<dbReference type="InterPro" id="IPR008271">
    <property type="entry name" value="Ser/Thr_kinase_AS"/>
</dbReference>
<evidence type="ECO:0000256" key="8">
    <source>
        <dbReference type="SAM" id="MobiDB-lite"/>
    </source>
</evidence>
<keyword evidence="12" id="KW-1185">Reference proteome</keyword>
<evidence type="ECO:0000313" key="11">
    <source>
        <dbReference type="EMBL" id="MBB3204461.1"/>
    </source>
</evidence>
<feature type="compositionally biased region" description="Acidic residues" evidence="8">
    <location>
        <begin position="98"/>
        <end position="110"/>
    </location>
</feature>
<evidence type="ECO:0000259" key="10">
    <source>
        <dbReference type="PROSITE" id="PS50011"/>
    </source>
</evidence>
<comment type="caution">
    <text evidence="11">The sequence shown here is derived from an EMBL/GenBank/DDBJ whole genome shotgun (WGS) entry which is preliminary data.</text>
</comment>
<dbReference type="PROSITE" id="PS50011">
    <property type="entry name" value="PROTEIN_KINASE_DOM"/>
    <property type="match status" value="1"/>
</dbReference>
<reference evidence="11 12" key="1">
    <citation type="submission" date="2020-08" db="EMBL/GenBank/DDBJ databases">
        <title>Genomic Encyclopedia of Type Strains, Phase III (KMG-III): the genomes of soil and plant-associated and newly described type strains.</title>
        <authorList>
            <person name="Whitman W."/>
        </authorList>
    </citation>
    <scope>NUCLEOTIDE SEQUENCE [LARGE SCALE GENOMIC DNA]</scope>
    <source>
        <strain evidence="11 12">CECT 8075</strain>
    </source>
</reference>
<dbReference type="SMART" id="SM00220">
    <property type="entry name" value="S_TKc"/>
    <property type="match status" value="1"/>
</dbReference>
<name>A0A7W5DTV7_9BACT</name>
<dbReference type="Pfam" id="PF00069">
    <property type="entry name" value="Pkinase"/>
    <property type="match status" value="1"/>
</dbReference>
<feature type="binding site" evidence="7">
    <location>
        <position position="155"/>
    </location>
    <ligand>
        <name>ATP</name>
        <dbReference type="ChEBI" id="CHEBI:30616"/>
    </ligand>
</feature>
<feature type="transmembrane region" description="Helical" evidence="9">
    <location>
        <begin position="483"/>
        <end position="501"/>
    </location>
</feature>
<evidence type="ECO:0000256" key="9">
    <source>
        <dbReference type="SAM" id="Phobius"/>
    </source>
</evidence>
<keyword evidence="5 11" id="KW-0418">Kinase</keyword>
<evidence type="ECO:0000256" key="7">
    <source>
        <dbReference type="PROSITE-ProRule" id="PRU10141"/>
    </source>
</evidence>